<evidence type="ECO:0000256" key="1">
    <source>
        <dbReference type="ARBA" id="ARBA00004776"/>
    </source>
</evidence>
<organism evidence="5 6">
    <name type="scientific">Clostridium felsineum</name>
    <dbReference type="NCBI Taxonomy" id="36839"/>
    <lineage>
        <taxon>Bacteria</taxon>
        <taxon>Bacillati</taxon>
        <taxon>Bacillota</taxon>
        <taxon>Clostridia</taxon>
        <taxon>Eubacteriales</taxon>
        <taxon>Clostridiaceae</taxon>
        <taxon>Clostridium</taxon>
    </lineage>
</organism>
<evidence type="ECO:0000256" key="2">
    <source>
        <dbReference type="ARBA" id="ARBA00006739"/>
    </source>
</evidence>
<dbReference type="EMBL" id="CP096983">
    <property type="protein sequence ID" value="URZ12257.1"/>
    <property type="molecule type" value="Genomic_DNA"/>
</dbReference>
<keyword evidence="4" id="KW-0808">Transferase</keyword>
<dbReference type="KEGG" id="crw:CROST_029740"/>
<dbReference type="STRING" id="84029.CROST_26410"/>
<dbReference type="CDD" id="cd04186">
    <property type="entry name" value="GT_2_like_c"/>
    <property type="match status" value="1"/>
</dbReference>
<dbReference type="Proteomes" id="UP000190951">
    <property type="component" value="Chromosome"/>
</dbReference>
<dbReference type="InterPro" id="IPR001173">
    <property type="entry name" value="Glyco_trans_2-like"/>
</dbReference>
<keyword evidence="6" id="KW-1185">Reference proteome</keyword>
<evidence type="ECO:0000256" key="4">
    <source>
        <dbReference type="ARBA" id="ARBA00022679"/>
    </source>
</evidence>
<evidence type="ECO:0000313" key="6">
    <source>
        <dbReference type="Proteomes" id="UP000190951"/>
    </source>
</evidence>
<dbReference type="RefSeq" id="WP_077833905.1">
    <property type="nucleotide sequence ID" value="NZ_CP096983.1"/>
</dbReference>
<accession>A0A1S8L3Y4</accession>
<dbReference type="Gene3D" id="3.90.550.10">
    <property type="entry name" value="Spore Coat Polysaccharide Biosynthesis Protein SpsA, Chain A"/>
    <property type="match status" value="1"/>
</dbReference>
<comment type="pathway">
    <text evidence="1">Cell wall biogenesis; cell wall polysaccharide biosynthesis.</text>
</comment>
<dbReference type="PANTHER" id="PTHR43179:SF12">
    <property type="entry name" value="GALACTOFURANOSYLTRANSFERASE GLFT2"/>
    <property type="match status" value="1"/>
</dbReference>
<reference evidence="5 6" key="1">
    <citation type="submission" date="2022-04" db="EMBL/GenBank/DDBJ databases">
        <title>Genome sequence of C. roseum typestrain.</title>
        <authorList>
            <person name="Poehlein A."/>
            <person name="Schoch T."/>
            <person name="Duerre P."/>
            <person name="Daniel R."/>
        </authorList>
    </citation>
    <scope>NUCLEOTIDE SEQUENCE [LARGE SCALE GENOMIC DNA]</scope>
    <source>
        <strain evidence="5 6">DSM 7320</strain>
    </source>
</reference>
<gene>
    <name evidence="5" type="ORF">CROST_029740</name>
</gene>
<evidence type="ECO:0000256" key="3">
    <source>
        <dbReference type="ARBA" id="ARBA00022676"/>
    </source>
</evidence>
<name>A0A1S8L3Y4_9CLOT</name>
<sequence length="239" mass="27822">MKTSIIILTYNNFLYSKKCIESIRKYTKRSAYEIIVVDNNSKDETKNWLSRQKDIKKIYNSTNLGFPKGCNLGIKAASGSEMLFLNNDVVVAENWLSNLKKCLYSNSEIGAVGPVTNRCSGIQQINVKYNSLVEMHEFSKKYNISNSRKWIKTDKLVGFCILIKRVVMEKVGLFDERFTPGNFEDDDYCLRIRKKGYRLFISRDTFIHHYGCVSFGNYGYGKLIRTNKIKFEKKWGKRM</sequence>
<comment type="similarity">
    <text evidence="2">Belongs to the glycosyltransferase 2 family.</text>
</comment>
<dbReference type="PANTHER" id="PTHR43179">
    <property type="entry name" value="RHAMNOSYLTRANSFERASE WBBL"/>
    <property type="match status" value="1"/>
</dbReference>
<proteinExistence type="inferred from homology"/>
<dbReference type="GO" id="GO:0016757">
    <property type="term" value="F:glycosyltransferase activity"/>
    <property type="evidence" value="ECO:0007669"/>
    <property type="project" value="UniProtKB-KW"/>
</dbReference>
<dbReference type="AlphaFoldDB" id="A0A1S8L3Y4"/>
<protein>
    <submittedName>
        <fullName evidence="5">Uncharacterized protein</fullName>
    </submittedName>
</protein>
<keyword evidence="3" id="KW-0328">Glycosyltransferase</keyword>
<dbReference type="Pfam" id="PF00535">
    <property type="entry name" value="Glycos_transf_2"/>
    <property type="match status" value="1"/>
</dbReference>
<dbReference type="InterPro" id="IPR029044">
    <property type="entry name" value="Nucleotide-diphossugar_trans"/>
</dbReference>
<dbReference type="SUPFAM" id="SSF53448">
    <property type="entry name" value="Nucleotide-diphospho-sugar transferases"/>
    <property type="match status" value="1"/>
</dbReference>
<evidence type="ECO:0000313" key="5">
    <source>
        <dbReference type="EMBL" id="URZ12257.1"/>
    </source>
</evidence>